<evidence type="ECO:0000256" key="6">
    <source>
        <dbReference type="ARBA" id="ARBA00023128"/>
    </source>
</evidence>
<evidence type="ECO:0000256" key="3">
    <source>
        <dbReference type="ARBA" id="ARBA00022692"/>
    </source>
</evidence>
<dbReference type="PANTHER" id="PTHR15415:SF7">
    <property type="entry name" value="MICOS COMPLEX SUBUNIT MIC60"/>
    <property type="match status" value="1"/>
</dbReference>
<evidence type="ECO:0000256" key="5">
    <source>
        <dbReference type="ARBA" id="ARBA00022989"/>
    </source>
</evidence>
<sequence length="659" mass="72194">MLRRSIFELSRSRGAPWRVPRQITSQRSSPFIYSRKQYSTSAGENGNPKPESESVVSKFVLGTAVVSGAILIAYQAGYFEKYGKGHKVSIGSTNIGFDAKDEKDIQVVSSRNEELPPYVDLPEQKTATNIDLTSQSETASETQGENQSNLEDKSTDILGESTTTSPEQALPEDSQSSFPSADQSADVAVSAEENLKKVESETATLPNKEIQDMPLDAQSSATLGEKETKAAPSPTTAVGLLDEPSKGAQAHGLGPGESQLKSVPSLHPTAEDKFSKDTKAPSSLLETYHLSEKADESYLTSLNRKYEQLSKDTESFGPAIEELNDGYLSKDGKLVLDFLQAIHAAEKRQAELDAHAFAEEKRALKEKYEKELRDSRARELMLTEEAAILDKELQRERIKIAAAIKSLQDKMEEKIRIELEEKEREAEMKLEKAQELGKAEVIAAIANEKAALIEKMAEANLHIQALCMAFYARSEEAHKSHSIHKLTLGALALEEALSKGLPIQKEIDALHNYLEGIEKDSVLGLVLLSLPEETRYCGTDTLLELNQKFNALKGSLRHYSLIPPGGGGILTHSLAHVASWLKVKEVDGSGEGIESIINRVENYLAEGKLAEAVGTLEQGVKGSQAEEIISDWVKRARNRAITEQALTVLQSYATCISLT</sequence>
<dbReference type="EMBL" id="JBBPBN010000023">
    <property type="protein sequence ID" value="KAK9010535.1"/>
    <property type="molecule type" value="Genomic_DNA"/>
</dbReference>
<protein>
    <recommendedName>
        <fullName evidence="12">MICOS complex subunit MIC60</fullName>
    </recommendedName>
</protein>
<evidence type="ECO:0000256" key="8">
    <source>
        <dbReference type="SAM" id="Coils"/>
    </source>
</evidence>
<evidence type="ECO:0000256" key="7">
    <source>
        <dbReference type="ARBA" id="ARBA00023136"/>
    </source>
</evidence>
<keyword evidence="7" id="KW-0472">Membrane</keyword>
<keyword evidence="4" id="KW-0999">Mitochondrion inner membrane</keyword>
<evidence type="ECO:0000313" key="10">
    <source>
        <dbReference type="EMBL" id="KAK9010535.1"/>
    </source>
</evidence>
<evidence type="ECO:0000256" key="4">
    <source>
        <dbReference type="ARBA" id="ARBA00022792"/>
    </source>
</evidence>
<feature type="compositionally biased region" description="Low complexity" evidence="9">
    <location>
        <begin position="180"/>
        <end position="191"/>
    </location>
</feature>
<keyword evidence="3" id="KW-0812">Transmembrane</keyword>
<keyword evidence="11" id="KW-1185">Reference proteome</keyword>
<evidence type="ECO:0008006" key="12">
    <source>
        <dbReference type="Google" id="ProtNLM"/>
    </source>
</evidence>
<evidence type="ECO:0000256" key="2">
    <source>
        <dbReference type="ARBA" id="ARBA00010877"/>
    </source>
</evidence>
<feature type="region of interest" description="Disordered" evidence="9">
    <location>
        <begin position="111"/>
        <end position="193"/>
    </location>
</feature>
<dbReference type="Pfam" id="PF09731">
    <property type="entry name" value="Mitofilin"/>
    <property type="match status" value="1"/>
</dbReference>
<keyword evidence="8" id="KW-0175">Coiled coil</keyword>
<evidence type="ECO:0000256" key="1">
    <source>
        <dbReference type="ARBA" id="ARBA00004273"/>
    </source>
</evidence>
<dbReference type="InterPro" id="IPR019133">
    <property type="entry name" value="MIC60"/>
</dbReference>
<dbReference type="Proteomes" id="UP001396334">
    <property type="component" value="Unassembled WGS sequence"/>
</dbReference>
<organism evidence="10 11">
    <name type="scientific">Hibiscus sabdariffa</name>
    <name type="common">roselle</name>
    <dbReference type="NCBI Taxonomy" id="183260"/>
    <lineage>
        <taxon>Eukaryota</taxon>
        <taxon>Viridiplantae</taxon>
        <taxon>Streptophyta</taxon>
        <taxon>Embryophyta</taxon>
        <taxon>Tracheophyta</taxon>
        <taxon>Spermatophyta</taxon>
        <taxon>Magnoliopsida</taxon>
        <taxon>eudicotyledons</taxon>
        <taxon>Gunneridae</taxon>
        <taxon>Pentapetalae</taxon>
        <taxon>rosids</taxon>
        <taxon>malvids</taxon>
        <taxon>Malvales</taxon>
        <taxon>Malvaceae</taxon>
        <taxon>Malvoideae</taxon>
        <taxon>Hibiscus</taxon>
    </lineage>
</organism>
<comment type="similarity">
    <text evidence="2">Belongs to the MICOS complex subunit Mic60 family.</text>
</comment>
<feature type="coiled-coil region" evidence="8">
    <location>
        <begin position="347"/>
        <end position="385"/>
    </location>
</feature>
<evidence type="ECO:0000313" key="11">
    <source>
        <dbReference type="Proteomes" id="UP001396334"/>
    </source>
</evidence>
<feature type="compositionally biased region" description="Basic and acidic residues" evidence="9">
    <location>
        <begin position="269"/>
        <end position="279"/>
    </location>
</feature>
<feature type="coiled-coil region" evidence="8">
    <location>
        <begin position="412"/>
        <end position="439"/>
    </location>
</feature>
<feature type="compositionally biased region" description="Polar residues" evidence="9">
    <location>
        <begin position="160"/>
        <end position="179"/>
    </location>
</feature>
<reference evidence="10 11" key="1">
    <citation type="journal article" date="2024" name="G3 (Bethesda)">
        <title>Genome assembly of Hibiscus sabdariffa L. provides insights into metabolisms of medicinal natural products.</title>
        <authorList>
            <person name="Kim T."/>
        </authorList>
    </citation>
    <scope>NUCLEOTIDE SEQUENCE [LARGE SCALE GENOMIC DNA]</scope>
    <source>
        <strain evidence="10">TK-2024</strain>
        <tissue evidence="10">Old leaves</tissue>
    </source>
</reference>
<evidence type="ECO:0000256" key="9">
    <source>
        <dbReference type="SAM" id="MobiDB-lite"/>
    </source>
</evidence>
<proteinExistence type="inferred from homology"/>
<comment type="subcellular location">
    <subcellularLocation>
        <location evidence="1">Mitochondrion inner membrane</location>
    </subcellularLocation>
</comment>
<keyword evidence="5" id="KW-1133">Transmembrane helix</keyword>
<name>A0ABR2RCG5_9ROSI</name>
<comment type="caution">
    <text evidence="10">The sequence shown here is derived from an EMBL/GenBank/DDBJ whole genome shotgun (WGS) entry which is preliminary data.</text>
</comment>
<accession>A0ABR2RCG5</accession>
<feature type="compositionally biased region" description="Polar residues" evidence="9">
    <location>
        <begin position="125"/>
        <end position="149"/>
    </location>
</feature>
<keyword evidence="6" id="KW-0496">Mitochondrion</keyword>
<dbReference type="PANTHER" id="PTHR15415">
    <property type="entry name" value="MITOFILIN"/>
    <property type="match status" value="1"/>
</dbReference>
<feature type="region of interest" description="Disordered" evidence="9">
    <location>
        <begin position="223"/>
        <end position="281"/>
    </location>
</feature>
<gene>
    <name evidence="10" type="ORF">V6N11_043418</name>
</gene>